<protein>
    <submittedName>
        <fullName evidence="2">Uncharacterized protein</fullName>
    </submittedName>
</protein>
<accession>A0ABR4SQ91</accession>
<gene>
    <name evidence="2" type="ORF">O7U_00942</name>
</gene>
<evidence type="ECO:0000313" key="3">
    <source>
        <dbReference type="Proteomes" id="UP000027143"/>
    </source>
</evidence>
<feature type="transmembrane region" description="Helical" evidence="1">
    <location>
        <begin position="53"/>
        <end position="72"/>
    </location>
</feature>
<keyword evidence="1" id="KW-0472">Membrane</keyword>
<keyword evidence="1" id="KW-1133">Transmembrane helix</keyword>
<keyword evidence="3" id="KW-1185">Reference proteome</keyword>
<feature type="transmembrane region" description="Helical" evidence="1">
    <location>
        <begin position="84"/>
        <end position="102"/>
    </location>
</feature>
<sequence>MLDRMIYKQLPNLSLCSLLFCSFFIYDFYCHVSSPTASLNIEVSRYDIESIGAYFYCALYYTVVCVPIFYILFCALDCSFFPDLSNWIGLLELSILIIFNLGF</sequence>
<dbReference type="Proteomes" id="UP000027143">
    <property type="component" value="Unassembled WGS sequence"/>
</dbReference>
<evidence type="ECO:0000313" key="2">
    <source>
        <dbReference type="EMBL" id="KEC65292.1"/>
    </source>
</evidence>
<organism evidence="2 3">
    <name type="scientific">Bartonella quintana JK 68</name>
    <dbReference type="NCBI Taxonomy" id="1134503"/>
    <lineage>
        <taxon>Bacteria</taxon>
        <taxon>Pseudomonadati</taxon>
        <taxon>Pseudomonadota</taxon>
        <taxon>Alphaproteobacteria</taxon>
        <taxon>Hyphomicrobiales</taxon>
        <taxon>Bartonellaceae</taxon>
        <taxon>Bartonella</taxon>
    </lineage>
</organism>
<dbReference type="EMBL" id="AHPD01000011">
    <property type="protein sequence ID" value="KEC65292.1"/>
    <property type="molecule type" value="Genomic_DNA"/>
</dbReference>
<proteinExistence type="predicted"/>
<keyword evidence="1" id="KW-0812">Transmembrane</keyword>
<feature type="transmembrane region" description="Helical" evidence="1">
    <location>
        <begin position="12"/>
        <end position="32"/>
    </location>
</feature>
<name>A0ABR4SQ91_BARQI</name>
<comment type="caution">
    <text evidence="2">The sequence shown here is derived from an EMBL/GenBank/DDBJ whole genome shotgun (WGS) entry which is preliminary data.</text>
</comment>
<reference evidence="2 3" key="1">
    <citation type="submission" date="2012-04" db="EMBL/GenBank/DDBJ databases">
        <title>The Genome Sequence of Bartonella quintana JK 68.</title>
        <authorList>
            <consortium name="The Broad Institute Genome Sequencing Platform"/>
            <consortium name="The Broad Institute Genome Sequencing Center for Infectious Disease"/>
            <person name="Feldgarden M."/>
            <person name="Kirby J."/>
            <person name="Kosoy M."/>
            <person name="Birtles R."/>
            <person name="Probert W.S."/>
            <person name="Chiaraviglio L."/>
            <person name="Walker B."/>
            <person name="Young S.K."/>
            <person name="Zeng Q."/>
            <person name="Gargeya S."/>
            <person name="Fitzgerald M."/>
            <person name="Haas B."/>
            <person name="Abouelleil A."/>
            <person name="Alvarado L."/>
            <person name="Arachchi H.M."/>
            <person name="Berlin A.M."/>
            <person name="Chapman S.B."/>
            <person name="Goldberg J."/>
            <person name="Griggs A."/>
            <person name="Gujja S."/>
            <person name="Hansen M."/>
            <person name="Howarth C."/>
            <person name="Imamovic A."/>
            <person name="Larimer J."/>
            <person name="McCowen C."/>
            <person name="Montmayeur A."/>
            <person name="Murphy C."/>
            <person name="Neiman D."/>
            <person name="Pearson M."/>
            <person name="Priest M."/>
            <person name="Roberts A."/>
            <person name="Saif S."/>
            <person name="Shea T."/>
            <person name="Sisk P."/>
            <person name="Sykes S."/>
            <person name="Wortman J."/>
            <person name="Nusbaum C."/>
            <person name="Birren B."/>
        </authorList>
    </citation>
    <scope>NUCLEOTIDE SEQUENCE [LARGE SCALE GENOMIC DNA]</scope>
    <source>
        <strain evidence="2 3">JK 68</strain>
    </source>
</reference>
<evidence type="ECO:0000256" key="1">
    <source>
        <dbReference type="SAM" id="Phobius"/>
    </source>
</evidence>